<sequence length="172" mass="18746">MPPLTPVSLTTCLWHDGTAEAAATFYVSVFPNSRITHIQRYTAAGRDTHGQEPGAVLVAEFVLNGHRFVALNGGPAHKTFSPAISFQIDCASQDEVDYYWDKLGEGGDLEHRQCGWVQDKFGMSWQVVPAVLKEMLASQDAEAAGRAMVAMMGMEKLDIAGLKRAFDGEGEK</sequence>
<keyword evidence="2" id="KW-0560">Oxidoreductase</keyword>
<protein>
    <submittedName>
        <fullName evidence="2">Glyoxalase/Bleomycin resistance protein/Dihydroxybiphenyl dioxygenase</fullName>
    </submittedName>
</protein>
<proteinExistence type="predicted"/>
<dbReference type="GO" id="GO:0051213">
    <property type="term" value="F:dioxygenase activity"/>
    <property type="evidence" value="ECO:0007669"/>
    <property type="project" value="UniProtKB-KW"/>
</dbReference>
<dbReference type="InterPro" id="IPR029068">
    <property type="entry name" value="Glyas_Bleomycin-R_OHBP_Dase"/>
</dbReference>
<reference evidence="2" key="1">
    <citation type="submission" date="2023-06" db="EMBL/GenBank/DDBJ databases">
        <title>Genome-scale phylogeny and comparative genomics of the fungal order Sordariales.</title>
        <authorList>
            <consortium name="Lawrence Berkeley National Laboratory"/>
            <person name="Hensen N."/>
            <person name="Bonometti L."/>
            <person name="Westerberg I."/>
            <person name="Brannstrom I.O."/>
            <person name="Guillou S."/>
            <person name="Cros-Aarteil S."/>
            <person name="Calhoun S."/>
            <person name="Haridas S."/>
            <person name="Kuo A."/>
            <person name="Mondo S."/>
            <person name="Pangilinan J."/>
            <person name="Riley R."/>
            <person name="Labutti K."/>
            <person name="Andreopoulos B."/>
            <person name="Lipzen A."/>
            <person name="Chen C."/>
            <person name="Yanf M."/>
            <person name="Daum C."/>
            <person name="Ng V."/>
            <person name="Clum A."/>
            <person name="Steindorff A."/>
            <person name="Ohm R."/>
            <person name="Martin F."/>
            <person name="Silar P."/>
            <person name="Natvig D."/>
            <person name="Lalanne C."/>
            <person name="Gautier V."/>
            <person name="Ament-Velasquez S.L."/>
            <person name="Kruys A."/>
            <person name="Hutchinson M.I."/>
            <person name="Powell A.J."/>
            <person name="Barry K."/>
            <person name="Miller A.N."/>
            <person name="Grigoriev I.V."/>
            <person name="Debuchy R."/>
            <person name="Gladieux P."/>
            <person name="Thoren M.H."/>
            <person name="Johannesson H."/>
        </authorList>
    </citation>
    <scope>NUCLEOTIDE SEQUENCE</scope>
    <source>
        <strain evidence="2">SMH4607-1</strain>
    </source>
</reference>
<dbReference type="EMBL" id="JAUKUA010000007">
    <property type="protein sequence ID" value="KAK0704403.1"/>
    <property type="molecule type" value="Genomic_DNA"/>
</dbReference>
<dbReference type="CDD" id="cd06588">
    <property type="entry name" value="PhnB_like"/>
    <property type="match status" value="1"/>
</dbReference>
<dbReference type="SUPFAM" id="SSF54593">
    <property type="entry name" value="Glyoxalase/Bleomycin resistance protein/Dihydroxybiphenyl dioxygenase"/>
    <property type="match status" value="1"/>
</dbReference>
<feature type="domain" description="PhnB-like" evidence="1">
    <location>
        <begin position="9"/>
        <end position="128"/>
    </location>
</feature>
<accession>A0AA40DLP1</accession>
<evidence type="ECO:0000313" key="2">
    <source>
        <dbReference type="EMBL" id="KAK0704403.1"/>
    </source>
</evidence>
<dbReference type="InterPro" id="IPR009725">
    <property type="entry name" value="3_dmu_93_MTrfase"/>
</dbReference>
<dbReference type="PANTHER" id="PTHR33990">
    <property type="entry name" value="PROTEIN YJDN-RELATED"/>
    <property type="match status" value="1"/>
</dbReference>
<dbReference type="InterPro" id="IPR028973">
    <property type="entry name" value="PhnB-like"/>
</dbReference>
<comment type="caution">
    <text evidence="2">The sequence shown here is derived from an EMBL/GenBank/DDBJ whole genome shotgun (WGS) entry which is preliminary data.</text>
</comment>
<gene>
    <name evidence="2" type="ORF">B0H67DRAFT_499383</name>
</gene>
<dbReference type="Pfam" id="PF06983">
    <property type="entry name" value="3-dmu-9_3-mt"/>
    <property type="match status" value="1"/>
</dbReference>
<keyword evidence="2" id="KW-0223">Dioxygenase</keyword>
<dbReference type="AlphaFoldDB" id="A0AA40DLP1"/>
<dbReference type="PIRSF" id="PIRSF021700">
    <property type="entry name" value="3_dmu_93_MTrfase"/>
    <property type="match status" value="1"/>
</dbReference>
<name>A0AA40DLP1_9PEZI</name>
<dbReference type="Gene3D" id="3.10.180.10">
    <property type="entry name" value="2,3-Dihydroxybiphenyl 1,2-Dioxygenase, domain 1"/>
    <property type="match status" value="1"/>
</dbReference>
<organism evidence="2 3">
    <name type="scientific">Lasiosphaeris hirsuta</name>
    <dbReference type="NCBI Taxonomy" id="260670"/>
    <lineage>
        <taxon>Eukaryota</taxon>
        <taxon>Fungi</taxon>
        <taxon>Dikarya</taxon>
        <taxon>Ascomycota</taxon>
        <taxon>Pezizomycotina</taxon>
        <taxon>Sordariomycetes</taxon>
        <taxon>Sordariomycetidae</taxon>
        <taxon>Sordariales</taxon>
        <taxon>Lasiosphaeriaceae</taxon>
        <taxon>Lasiosphaeris</taxon>
    </lineage>
</organism>
<dbReference type="Proteomes" id="UP001172102">
    <property type="component" value="Unassembled WGS sequence"/>
</dbReference>
<keyword evidence="3" id="KW-1185">Reference proteome</keyword>
<evidence type="ECO:0000259" key="1">
    <source>
        <dbReference type="Pfam" id="PF06983"/>
    </source>
</evidence>
<evidence type="ECO:0000313" key="3">
    <source>
        <dbReference type="Proteomes" id="UP001172102"/>
    </source>
</evidence>
<dbReference type="PANTHER" id="PTHR33990:SF2">
    <property type="entry name" value="PHNB-LIKE DOMAIN-CONTAINING PROTEIN"/>
    <property type="match status" value="1"/>
</dbReference>